<feature type="region of interest" description="Disordered" evidence="1">
    <location>
        <begin position="138"/>
        <end position="221"/>
    </location>
</feature>
<evidence type="ECO:0000313" key="2">
    <source>
        <dbReference type="EMBL" id="KIX00297.1"/>
    </source>
</evidence>
<feature type="compositionally biased region" description="Basic and acidic residues" evidence="1">
    <location>
        <begin position="639"/>
        <end position="649"/>
    </location>
</feature>
<feature type="compositionally biased region" description="Polar residues" evidence="1">
    <location>
        <begin position="917"/>
        <end position="944"/>
    </location>
</feature>
<dbReference type="STRING" id="1442369.A0A0D2FDY0"/>
<organism evidence="2 3">
    <name type="scientific">Rhinocladiella mackenziei CBS 650.93</name>
    <dbReference type="NCBI Taxonomy" id="1442369"/>
    <lineage>
        <taxon>Eukaryota</taxon>
        <taxon>Fungi</taxon>
        <taxon>Dikarya</taxon>
        <taxon>Ascomycota</taxon>
        <taxon>Pezizomycotina</taxon>
        <taxon>Eurotiomycetes</taxon>
        <taxon>Chaetothyriomycetidae</taxon>
        <taxon>Chaetothyriales</taxon>
        <taxon>Herpotrichiellaceae</taxon>
        <taxon>Rhinocladiella</taxon>
    </lineage>
</organism>
<feature type="compositionally biased region" description="Polar residues" evidence="1">
    <location>
        <begin position="358"/>
        <end position="371"/>
    </location>
</feature>
<feature type="compositionally biased region" description="Polar residues" evidence="1">
    <location>
        <begin position="696"/>
        <end position="711"/>
    </location>
</feature>
<feature type="compositionally biased region" description="Basic and acidic residues" evidence="1">
    <location>
        <begin position="177"/>
        <end position="201"/>
    </location>
</feature>
<feature type="compositionally biased region" description="Basic and acidic residues" evidence="1">
    <location>
        <begin position="764"/>
        <end position="808"/>
    </location>
</feature>
<name>A0A0D2FDY0_9EURO</name>
<keyword evidence="3" id="KW-1185">Reference proteome</keyword>
<feature type="compositionally biased region" description="Acidic residues" evidence="1">
    <location>
        <begin position="1011"/>
        <end position="1029"/>
    </location>
</feature>
<feature type="compositionally biased region" description="Polar residues" evidence="1">
    <location>
        <begin position="718"/>
        <end position="728"/>
    </location>
</feature>
<feature type="compositionally biased region" description="Low complexity" evidence="1">
    <location>
        <begin position="855"/>
        <end position="864"/>
    </location>
</feature>
<evidence type="ECO:0000256" key="1">
    <source>
        <dbReference type="SAM" id="MobiDB-lite"/>
    </source>
</evidence>
<dbReference type="HOGENOM" id="CLU_279398_0_0_1"/>
<feature type="compositionally biased region" description="Polar residues" evidence="1">
    <location>
        <begin position="455"/>
        <end position="464"/>
    </location>
</feature>
<feature type="compositionally biased region" description="Basic and acidic residues" evidence="1">
    <location>
        <begin position="1030"/>
        <end position="1041"/>
    </location>
</feature>
<feature type="compositionally biased region" description="Polar residues" evidence="1">
    <location>
        <begin position="209"/>
        <end position="221"/>
    </location>
</feature>
<feature type="compositionally biased region" description="Acidic residues" evidence="1">
    <location>
        <begin position="1098"/>
        <end position="1107"/>
    </location>
</feature>
<dbReference type="AlphaFoldDB" id="A0A0D2FDY0"/>
<feature type="compositionally biased region" description="Polar residues" evidence="1">
    <location>
        <begin position="534"/>
        <end position="551"/>
    </location>
</feature>
<evidence type="ECO:0000313" key="3">
    <source>
        <dbReference type="Proteomes" id="UP000053617"/>
    </source>
</evidence>
<evidence type="ECO:0008006" key="4">
    <source>
        <dbReference type="Google" id="ProtNLM"/>
    </source>
</evidence>
<feature type="compositionally biased region" description="Basic and acidic residues" evidence="1">
    <location>
        <begin position="489"/>
        <end position="524"/>
    </location>
</feature>
<reference evidence="2 3" key="1">
    <citation type="submission" date="2015-01" db="EMBL/GenBank/DDBJ databases">
        <title>The Genome Sequence of Rhinocladiella mackenzie CBS 650.93.</title>
        <authorList>
            <consortium name="The Broad Institute Genomics Platform"/>
            <person name="Cuomo C."/>
            <person name="de Hoog S."/>
            <person name="Gorbushina A."/>
            <person name="Stielow B."/>
            <person name="Teixiera M."/>
            <person name="Abouelleil A."/>
            <person name="Chapman S.B."/>
            <person name="Priest M."/>
            <person name="Young S.K."/>
            <person name="Wortman J."/>
            <person name="Nusbaum C."/>
            <person name="Birren B."/>
        </authorList>
    </citation>
    <scope>NUCLEOTIDE SEQUENCE [LARGE SCALE GENOMIC DNA]</scope>
    <source>
        <strain evidence="2 3">CBS 650.93</strain>
    </source>
</reference>
<sequence length="1107" mass="121413">MVRIRVAARIIPEDDYLEHIEKPANLPFKGEKRLVVVVRDPYRWQIGTLALEVQRAYKSCYQHDLPIIKYLKDNEDDCDLDPQLFVSDLLLDEGKAERDGVDQRVTIKVILEQGRAVREGSVAVGSQLSNPQYRIQYQKTSRPPVPTFPGVPSSLGKRPFSSSENRASIVNGGKRPRQIEIPETQREESLIASIERDERAESPGLVQDAQASTTQQSPAWPQSILQPKAESPELWRSLQHVLPATADELEELPGPPPSIGSNRRDRTQPKNCHSSLEPLRLNGGSSSFQEPHLHNLGLSGASITPRSEARDLPASFNNRHAVGLIGARRSPAQSASTSAQKFIRRDVYDFPESDIDDSQMSPRSRQAQQSHGKSKDQLSRIERPPPPDAHNNSEHRLSVEKALEALENESTFEGHGYEPPNARMGEGDLQKDTVGTTEGSENDMFQDAPMDDQTKASIEPSQASESEEDDNTKAALPSAQPKPGISKANRADHLGAETSEKVSDGKDNRTSSMKKEESSRDQPAKKRTRKRPSKSGSCNINGDEVSGQTTTNKRDQAVSVLTKASQKNRDPRRTPSLDSPGEQLSQSLQESARKEWSMKAVNKKLAERQEATTSSPTPGKIHNQDGLTVNADKQTIPPKELRGREKDESVSSPKKAPRQRKSRTDLKSWGTNRQTDAMVSALSLVAHRSEKREAQDSSTTKPLPNWGSDQNGVADRVSSVQPQPQPESFTAGKQGESRKSPSLPMGLTEEEIQIMKSRAGMTKEQYEAEKKRKREEAKKQAAELQRKKAVTAKRESTVKPSTEKDSKGRSATPTDSVSMKEKPREIVSTDDTSKRTGKSTTLKHTSDTPSEKAKSASSSKTPTANKTEPKRRESSTTSSSQPRKSDASLPLKTPAKMPTKSPSAKSSTTHKSAKPSGQQQSESKAPSTTSKISTPAPSSSQTKPSAPYAPKSASTSMTSRTPQRQGNVALSKAKSLSELRGIMRKEEESSTKAPAVEIKANQKRSLLNLSSDDDGEETESSDDDDDDDGKEAAAAEKKAKQESSSSSSSSTDDEDEDEDESEEEDETDDAKTKAKPRAKPRPLGQPDPSIRDRIVEPGSDDDEDDDL</sequence>
<accession>A0A0D2FDY0</accession>
<feature type="compositionally biased region" description="Basic and acidic residues" evidence="1">
    <location>
        <begin position="818"/>
        <end position="834"/>
    </location>
</feature>
<dbReference type="RefSeq" id="XP_013267433.1">
    <property type="nucleotide sequence ID" value="XM_013411979.1"/>
</dbReference>
<feature type="compositionally biased region" description="Basic and acidic residues" evidence="1">
    <location>
        <begin position="844"/>
        <end position="854"/>
    </location>
</feature>
<feature type="compositionally biased region" description="Basic and acidic residues" evidence="1">
    <location>
        <begin position="975"/>
        <end position="990"/>
    </location>
</feature>
<dbReference type="OrthoDB" id="4161504at2759"/>
<feature type="compositionally biased region" description="Low complexity" evidence="1">
    <location>
        <begin position="894"/>
        <end position="916"/>
    </location>
</feature>
<feature type="compositionally biased region" description="Acidic residues" evidence="1">
    <location>
        <begin position="1051"/>
        <end position="1068"/>
    </location>
</feature>
<dbReference type="GeneID" id="25298507"/>
<proteinExistence type="predicted"/>
<dbReference type="VEuPathDB" id="FungiDB:Z518_10436"/>
<gene>
    <name evidence="2" type="ORF">Z518_10436</name>
</gene>
<feature type="region of interest" description="Disordered" evidence="1">
    <location>
        <begin position="352"/>
        <end position="1107"/>
    </location>
</feature>
<dbReference type="Proteomes" id="UP000053617">
    <property type="component" value="Unassembled WGS sequence"/>
</dbReference>
<protein>
    <recommendedName>
        <fullName evidence="4">Nucleolar protein Dnt1-like N-terminal domain-containing protein</fullName>
    </recommendedName>
</protein>
<dbReference type="EMBL" id="KN847483">
    <property type="protein sequence ID" value="KIX00297.1"/>
    <property type="molecule type" value="Genomic_DNA"/>
</dbReference>
<feature type="region of interest" description="Disordered" evidence="1">
    <location>
        <begin position="247"/>
        <end position="293"/>
    </location>
</feature>
<feature type="compositionally biased region" description="Polar residues" evidence="1">
    <location>
        <begin position="952"/>
        <end position="968"/>
    </location>
</feature>
<feature type="compositionally biased region" description="Basic and acidic residues" evidence="1">
    <location>
        <begin position="373"/>
        <end position="404"/>
    </location>
</feature>